<feature type="signal peptide" evidence="2">
    <location>
        <begin position="1"/>
        <end position="22"/>
    </location>
</feature>
<evidence type="ECO:0000313" key="4">
    <source>
        <dbReference type="Proteomes" id="UP000033393"/>
    </source>
</evidence>
<gene>
    <name evidence="3" type="ORF">UK23_20030</name>
</gene>
<feature type="chain" id="PRO_5039506430" description="Lipoprotein" evidence="2">
    <location>
        <begin position="23"/>
        <end position="94"/>
    </location>
</feature>
<evidence type="ECO:0000256" key="2">
    <source>
        <dbReference type="SAM" id="SignalP"/>
    </source>
</evidence>
<feature type="non-terminal residue" evidence="3">
    <location>
        <position position="94"/>
    </location>
</feature>
<comment type="caution">
    <text evidence="3">The sequence shown here is derived from an EMBL/GenBank/DDBJ whole genome shotgun (WGS) entry which is preliminary data.</text>
</comment>
<sequence length="94" mass="9364">MNSSIKIALVAAVAVGAMTACTSTPAPKNNAAPATSSSSAPTSETSSPPPPVAVTSVVTQTVTNQPQPQAVVKVDNRIGYGALKLGMTLDEVKA</sequence>
<feature type="compositionally biased region" description="Low complexity" evidence="1">
    <location>
        <begin position="22"/>
        <end position="46"/>
    </location>
</feature>
<feature type="region of interest" description="Disordered" evidence="1">
    <location>
        <begin position="22"/>
        <end position="53"/>
    </location>
</feature>
<evidence type="ECO:0000313" key="3">
    <source>
        <dbReference type="EMBL" id="KJK47592.1"/>
    </source>
</evidence>
<dbReference type="EMBL" id="JYJG01000131">
    <property type="protein sequence ID" value="KJK47592.1"/>
    <property type="molecule type" value="Genomic_DNA"/>
</dbReference>
<protein>
    <recommendedName>
        <fullName evidence="5">Lipoprotein</fullName>
    </recommendedName>
</protein>
<evidence type="ECO:0008006" key="5">
    <source>
        <dbReference type="Google" id="ProtNLM"/>
    </source>
</evidence>
<dbReference type="Proteomes" id="UP000033393">
    <property type="component" value="Unassembled WGS sequence"/>
</dbReference>
<keyword evidence="2" id="KW-0732">Signal</keyword>
<dbReference type="AlphaFoldDB" id="A0A0F0H008"/>
<reference evidence="3 4" key="1">
    <citation type="submission" date="2015-02" db="EMBL/GenBank/DDBJ databases">
        <authorList>
            <person name="Ju K.-S."/>
            <person name="Doroghazi J.R."/>
            <person name="Metcalf W."/>
        </authorList>
    </citation>
    <scope>NUCLEOTIDE SEQUENCE [LARGE SCALE GENOMIC DNA]</scope>
    <source>
        <strain evidence="3 4">NRRL B-16140</strain>
    </source>
</reference>
<proteinExistence type="predicted"/>
<dbReference type="PROSITE" id="PS51257">
    <property type="entry name" value="PROKAR_LIPOPROTEIN"/>
    <property type="match status" value="1"/>
</dbReference>
<name>A0A0F0H008_LENAE</name>
<keyword evidence="4" id="KW-1185">Reference proteome</keyword>
<organism evidence="3 4">
    <name type="scientific">Lentzea aerocolonigenes</name>
    <name type="common">Lechevalieria aerocolonigenes</name>
    <name type="synonym">Saccharothrix aerocolonigenes</name>
    <dbReference type="NCBI Taxonomy" id="68170"/>
    <lineage>
        <taxon>Bacteria</taxon>
        <taxon>Bacillati</taxon>
        <taxon>Actinomycetota</taxon>
        <taxon>Actinomycetes</taxon>
        <taxon>Pseudonocardiales</taxon>
        <taxon>Pseudonocardiaceae</taxon>
        <taxon>Lentzea</taxon>
    </lineage>
</organism>
<accession>A0A0F0H008</accession>
<evidence type="ECO:0000256" key="1">
    <source>
        <dbReference type="SAM" id="MobiDB-lite"/>
    </source>
</evidence>